<evidence type="ECO:0000256" key="2">
    <source>
        <dbReference type="ARBA" id="ARBA00012727"/>
    </source>
</evidence>
<evidence type="ECO:0000256" key="9">
    <source>
        <dbReference type="ARBA" id="ARBA00022763"/>
    </source>
</evidence>
<dbReference type="PANTHER" id="PTHR42705">
    <property type="entry name" value="BIFUNCTIONAL NON-HOMOLOGOUS END JOINING PROTEIN LIGD"/>
    <property type="match status" value="1"/>
</dbReference>
<dbReference type="NCBIfam" id="TIGR02776">
    <property type="entry name" value="NHEJ_ligase_prk"/>
    <property type="match status" value="1"/>
</dbReference>
<dbReference type="Gene3D" id="3.30.470.30">
    <property type="entry name" value="DNA ligase/mRNA capping enzyme"/>
    <property type="match status" value="1"/>
</dbReference>
<sequence length="862" mass="94058">MALDTYRRKRDFTRTQEPQGAEGAGEGHAYLIQKHAARRLHYDLRLEMDGVLKSWAVTRGPSLVPGEKRLAVHVEDHPLDYGSFEGTIPKGEYGGGTVLLWDTGSWEPVGDAARGYKKGHLEFALHGEKLHGRWHLVRMAPRKGEKADNWLLIKAEDDDARPEGAPDILEEQPDSVKTGRSLDAIAKGEAPADPPGAAEPKAKPQKPSRARIASKPKPKAVPEPNVSAPPAGAAPLPAFVEPQLATLVAKAPSGKTWIHEIKYDGYRLQARIDATAKGKRRVKLLTRSGLDWTSRFGTALVAALEALPARDALIDGELVVETGAGVSNFSLLQQDLSEGRHDRFVYYAFDLLHLDGRDLRPLPLTERKQALEQLLREAQDGLRYSEHLNEDGGDMLRHACRLSLEGLVSKRGDAPYRSGRGKDWVKSKCAFRQEFVIGGFTPSTSQKKAIGSLVLGVYDEGKLVAVGRVGTGFSQSVARDLHARLSGINRARSPFASTLTAQERRGVTFVAPELVAEVEFRGWTGDQHLRHAAFRGLREDKPAREIVREKPVEGESMAPEGSAARSAARSKVKLTHPDRVYWPEEGITKQGLADYYAEVWRHILPFVVARPLALLRCPDGIASQCFFQKHSWRGMNKAIKVRADKDGEELLFIEDLDGLIALVQSGALEIHPWGAPLADIERPDMLIFDLDPGEGVGWEGVVAGAREIRARLEAQGLAAFVKTSGGKGLHVVAPLKPQASWEAAKAFSKALADSLAADDPARFIAVATKARRKGRIFIDYLRNGRGATAVAAYCPRARAGAGVSMPVAWEELDQLAGAAQFTLSDAPARLAHLAADPWDDFRAAAVPLPKMAGGRRRGAKET</sequence>
<comment type="cofactor">
    <cofactor evidence="1">
        <name>Mn(2+)</name>
        <dbReference type="ChEBI" id="CHEBI:29035"/>
    </cofactor>
</comment>
<evidence type="ECO:0000259" key="22">
    <source>
        <dbReference type="PROSITE" id="PS50160"/>
    </source>
</evidence>
<dbReference type="PANTHER" id="PTHR42705:SF2">
    <property type="entry name" value="BIFUNCTIONAL NON-HOMOLOGOUS END JOINING PROTEIN LIGD"/>
    <property type="match status" value="1"/>
</dbReference>
<dbReference type="InterPro" id="IPR014143">
    <property type="entry name" value="NHEJ_ligase_prk"/>
</dbReference>
<dbReference type="NCBIfam" id="NF004628">
    <property type="entry name" value="PRK05972.1"/>
    <property type="match status" value="1"/>
</dbReference>
<dbReference type="SUPFAM" id="SSF50249">
    <property type="entry name" value="Nucleic acid-binding proteins"/>
    <property type="match status" value="1"/>
</dbReference>
<evidence type="ECO:0000256" key="21">
    <source>
        <dbReference type="SAM" id="MobiDB-lite"/>
    </source>
</evidence>
<keyword evidence="17" id="KW-0464">Manganese</keyword>
<dbReference type="CDD" id="cd07971">
    <property type="entry name" value="OBF_DNA_ligase_LigD"/>
    <property type="match status" value="1"/>
</dbReference>
<evidence type="ECO:0000256" key="1">
    <source>
        <dbReference type="ARBA" id="ARBA00001936"/>
    </source>
</evidence>
<evidence type="ECO:0000256" key="7">
    <source>
        <dbReference type="ARBA" id="ARBA00022723"/>
    </source>
</evidence>
<evidence type="ECO:0000256" key="16">
    <source>
        <dbReference type="ARBA" id="ARBA00023204"/>
    </source>
</evidence>
<keyword evidence="16" id="KW-0234">DNA repair</keyword>
<evidence type="ECO:0000313" key="23">
    <source>
        <dbReference type="EMBL" id="MDQ0347487.1"/>
    </source>
</evidence>
<keyword evidence="7" id="KW-0479">Metal-binding</keyword>
<keyword evidence="11" id="KW-0269">Exonuclease</keyword>
<keyword evidence="6" id="KW-0540">Nuclease</keyword>
<keyword evidence="5" id="KW-0548">Nucleotidyltransferase</keyword>
<dbReference type="InterPro" id="IPR014144">
    <property type="entry name" value="LigD_PE_domain"/>
</dbReference>
<comment type="catalytic activity">
    <reaction evidence="20">
        <text>ATP + (deoxyribonucleotide)n-3'-hydroxyl + 5'-phospho-(deoxyribonucleotide)m = (deoxyribonucleotide)n+m + AMP + diphosphate.</text>
        <dbReference type="EC" id="6.5.1.1"/>
    </reaction>
</comment>
<feature type="compositionally biased region" description="Basic residues" evidence="21">
    <location>
        <begin position="203"/>
        <end position="218"/>
    </location>
</feature>
<evidence type="ECO:0000256" key="8">
    <source>
        <dbReference type="ARBA" id="ARBA00022741"/>
    </source>
</evidence>
<keyword evidence="9" id="KW-0227">DNA damage</keyword>
<name>A0ABU0DGF0_9HYPH</name>
<keyword evidence="24" id="KW-1185">Reference proteome</keyword>
<keyword evidence="3 23" id="KW-0436">Ligase</keyword>
<protein>
    <recommendedName>
        <fullName evidence="2">DNA ligase (ATP)</fullName>
        <ecNumber evidence="2">6.5.1.1</ecNumber>
    </recommendedName>
    <alternativeName>
        <fullName evidence="19">NHEJ DNA polymerase</fullName>
    </alternativeName>
</protein>
<feature type="compositionally biased region" description="Low complexity" evidence="21">
    <location>
        <begin position="187"/>
        <end position="199"/>
    </location>
</feature>
<evidence type="ECO:0000256" key="20">
    <source>
        <dbReference type="ARBA" id="ARBA00034003"/>
    </source>
</evidence>
<feature type="region of interest" description="Disordered" evidence="21">
    <location>
        <begin position="1"/>
        <end position="27"/>
    </location>
</feature>
<dbReference type="PROSITE" id="PS50160">
    <property type="entry name" value="DNA_LIGASE_A3"/>
    <property type="match status" value="1"/>
</dbReference>
<dbReference type="InterPro" id="IPR033651">
    <property type="entry name" value="PaeLigD_Pol-like"/>
</dbReference>
<dbReference type="InterPro" id="IPR014145">
    <property type="entry name" value="LigD_pol_dom"/>
</dbReference>
<dbReference type="Proteomes" id="UP001238467">
    <property type="component" value="Unassembled WGS sequence"/>
</dbReference>
<dbReference type="InterPro" id="IPR012309">
    <property type="entry name" value="DNA_ligase_ATP-dep_C"/>
</dbReference>
<dbReference type="Pfam" id="PF21686">
    <property type="entry name" value="LigD_Prim-Pol"/>
    <property type="match status" value="1"/>
</dbReference>
<keyword evidence="12" id="KW-0067">ATP-binding</keyword>
<proteinExistence type="predicted"/>
<keyword evidence="13" id="KW-0239">DNA-directed DNA polymerase</keyword>
<keyword evidence="14" id="KW-0238">DNA-binding</keyword>
<dbReference type="NCBIfam" id="TIGR02779">
    <property type="entry name" value="NHEJ_ligase_lig"/>
    <property type="match status" value="1"/>
</dbReference>
<evidence type="ECO:0000256" key="14">
    <source>
        <dbReference type="ARBA" id="ARBA00023125"/>
    </source>
</evidence>
<dbReference type="NCBIfam" id="TIGR02778">
    <property type="entry name" value="ligD_pol"/>
    <property type="match status" value="1"/>
</dbReference>
<gene>
    <name evidence="23" type="ORF">J2S76_001911</name>
</gene>
<dbReference type="Gene3D" id="2.40.50.140">
    <property type="entry name" value="Nucleic acid-binding proteins"/>
    <property type="match status" value="1"/>
</dbReference>
<evidence type="ECO:0000256" key="3">
    <source>
        <dbReference type="ARBA" id="ARBA00022598"/>
    </source>
</evidence>
<feature type="region of interest" description="Disordered" evidence="21">
    <location>
        <begin position="551"/>
        <end position="571"/>
    </location>
</feature>
<dbReference type="InterPro" id="IPR014146">
    <property type="entry name" value="LigD_ligase_dom"/>
</dbReference>
<evidence type="ECO:0000256" key="12">
    <source>
        <dbReference type="ARBA" id="ARBA00022840"/>
    </source>
</evidence>
<evidence type="ECO:0000256" key="19">
    <source>
        <dbReference type="ARBA" id="ARBA00029943"/>
    </source>
</evidence>
<dbReference type="EMBL" id="JAUSUH010000003">
    <property type="protein sequence ID" value="MDQ0347487.1"/>
    <property type="molecule type" value="Genomic_DNA"/>
</dbReference>
<evidence type="ECO:0000256" key="17">
    <source>
        <dbReference type="ARBA" id="ARBA00023211"/>
    </source>
</evidence>
<evidence type="ECO:0000313" key="24">
    <source>
        <dbReference type="Proteomes" id="UP001238467"/>
    </source>
</evidence>
<keyword evidence="10" id="KW-0378">Hydrolase</keyword>
<dbReference type="Gene3D" id="3.30.1490.70">
    <property type="match status" value="1"/>
</dbReference>
<dbReference type="Gene3D" id="3.90.920.10">
    <property type="entry name" value="DNA primase, PRIM domain"/>
    <property type="match status" value="1"/>
</dbReference>
<dbReference type="CDD" id="cd04862">
    <property type="entry name" value="PaeLigD_Pol_like"/>
    <property type="match status" value="1"/>
</dbReference>
<dbReference type="GO" id="GO:0003910">
    <property type="term" value="F:DNA ligase (ATP) activity"/>
    <property type="evidence" value="ECO:0007669"/>
    <property type="project" value="UniProtKB-EC"/>
</dbReference>
<keyword evidence="4" id="KW-0808">Transferase</keyword>
<dbReference type="Pfam" id="PF13298">
    <property type="entry name" value="LigD_N"/>
    <property type="match status" value="1"/>
</dbReference>
<evidence type="ECO:0000256" key="11">
    <source>
        <dbReference type="ARBA" id="ARBA00022839"/>
    </source>
</evidence>
<evidence type="ECO:0000256" key="6">
    <source>
        <dbReference type="ARBA" id="ARBA00022722"/>
    </source>
</evidence>
<evidence type="ECO:0000256" key="15">
    <source>
        <dbReference type="ARBA" id="ARBA00023172"/>
    </source>
</evidence>
<dbReference type="Pfam" id="PF04679">
    <property type="entry name" value="DNA_ligase_A_C"/>
    <property type="match status" value="1"/>
</dbReference>
<dbReference type="RefSeq" id="WP_307059832.1">
    <property type="nucleotide sequence ID" value="NZ_JAUSUH010000003.1"/>
</dbReference>
<dbReference type="Pfam" id="PF01068">
    <property type="entry name" value="DNA_ligase_A_M"/>
    <property type="match status" value="1"/>
</dbReference>
<dbReference type="InterPro" id="IPR052171">
    <property type="entry name" value="NHEJ_LigD"/>
</dbReference>
<feature type="domain" description="ATP-dependent DNA ligase family profile" evidence="22">
    <location>
        <begin position="337"/>
        <end position="472"/>
    </location>
</feature>
<dbReference type="InterPro" id="IPR012340">
    <property type="entry name" value="NA-bd_OB-fold"/>
</dbReference>
<dbReference type="NCBIfam" id="TIGR02777">
    <property type="entry name" value="LigD_PE_dom"/>
    <property type="match status" value="1"/>
</dbReference>
<dbReference type="CDD" id="cd07906">
    <property type="entry name" value="Adenylation_DNA_ligase_LigD_LigC"/>
    <property type="match status" value="1"/>
</dbReference>
<keyword evidence="8" id="KW-0547">Nucleotide-binding</keyword>
<accession>A0ABU0DGF0</accession>
<keyword evidence="18" id="KW-0511">Multifunctional enzyme</keyword>
<evidence type="ECO:0000256" key="4">
    <source>
        <dbReference type="ARBA" id="ARBA00022679"/>
    </source>
</evidence>
<feature type="region of interest" description="Disordered" evidence="21">
    <location>
        <begin position="157"/>
        <end position="229"/>
    </location>
</feature>
<evidence type="ECO:0000256" key="18">
    <source>
        <dbReference type="ARBA" id="ARBA00023268"/>
    </source>
</evidence>
<organism evidence="23 24">
    <name type="scientific">Ancylobacter vacuolatus</name>
    <dbReference type="NCBI Taxonomy" id="223389"/>
    <lineage>
        <taxon>Bacteria</taxon>
        <taxon>Pseudomonadati</taxon>
        <taxon>Pseudomonadota</taxon>
        <taxon>Alphaproteobacteria</taxon>
        <taxon>Hyphomicrobiales</taxon>
        <taxon>Xanthobacteraceae</taxon>
        <taxon>Ancylobacter</taxon>
    </lineage>
</organism>
<reference evidence="23 24" key="1">
    <citation type="submission" date="2023-07" db="EMBL/GenBank/DDBJ databases">
        <title>Genomic Encyclopedia of Type Strains, Phase IV (KMG-IV): sequencing the most valuable type-strain genomes for metagenomic binning, comparative biology and taxonomic classification.</title>
        <authorList>
            <person name="Goeker M."/>
        </authorList>
    </citation>
    <scope>NUCLEOTIDE SEQUENCE [LARGE SCALE GENOMIC DNA]</scope>
    <source>
        <strain evidence="23 24">DSM 1277</strain>
    </source>
</reference>
<keyword evidence="15" id="KW-0233">DNA recombination</keyword>
<evidence type="ECO:0000256" key="5">
    <source>
        <dbReference type="ARBA" id="ARBA00022695"/>
    </source>
</evidence>
<evidence type="ECO:0000256" key="13">
    <source>
        <dbReference type="ARBA" id="ARBA00022932"/>
    </source>
</evidence>
<evidence type="ECO:0000256" key="10">
    <source>
        <dbReference type="ARBA" id="ARBA00022801"/>
    </source>
</evidence>
<dbReference type="EC" id="6.5.1.1" evidence="2"/>
<dbReference type="SUPFAM" id="SSF56091">
    <property type="entry name" value="DNA ligase/mRNA capping enzyme, catalytic domain"/>
    <property type="match status" value="1"/>
</dbReference>
<dbReference type="InterPro" id="IPR012310">
    <property type="entry name" value="DNA_ligase_ATP-dep_cent"/>
</dbReference>
<comment type="caution">
    <text evidence="23">The sequence shown here is derived from an EMBL/GenBank/DDBJ whole genome shotgun (WGS) entry which is preliminary data.</text>
</comment>